<proteinExistence type="predicted"/>
<dbReference type="AlphaFoldDB" id="A0AAN0J1I3"/>
<evidence type="ECO:0000313" key="1">
    <source>
        <dbReference type="EnsemblMetazoa" id="XP_019850845.1"/>
    </source>
</evidence>
<dbReference type="RefSeq" id="XP_019850845.1">
    <property type="nucleotide sequence ID" value="XM_019995286.1"/>
</dbReference>
<accession>A0AAN0J1I3</accession>
<sequence>MVELRRFKRIFPSTLLLVTLLLLFSLVLLLLSSSVNTIKTGLDGEKREEERLVSSHKKERDSFNKRRLKETVSPALEVEKIKKLSLHSSLDQLPSPPVKREPRGYVIIQSLSSPSLSSSLSHLLILQCWAKRLQLDLVEPAISINSLTTAFPRQPNDPNSLSLDTVYDPSSWDNLYERRGTLTPFVGIGEVEVEEVREVLVVDVKEVYNYQKNAMDSTPGCMNDSSAYRSDLHLNFGLSVTQEICLGSLAYSIKDMLNTVEDFVEFLQKQSGTHQLDKKTVVLFRNLDISPSMPASDPAHTCENIGRLVHKIRPSKSIMNDASSYTNKVGGARTAIILTQDVQSSLGIDACYERILTRFHSSIKNKNASSPYLVMSGHKSKEVEGKISFKMFFRALYGSKITPSSWRKKVLLQFASIKHDGYVSVLNQIIASESRCLILTSPGDTDVYANVVERWYKERDTGEEKCIEIVEECFGGEE</sequence>
<dbReference type="GeneID" id="109581292"/>
<protein>
    <submittedName>
        <fullName evidence="1">Uncharacterized protein</fullName>
    </submittedName>
</protein>
<dbReference type="EnsemblMetazoa" id="XM_019995286.1">
    <property type="protein sequence ID" value="XP_019850845.1"/>
    <property type="gene ID" value="LOC109581292"/>
</dbReference>
<keyword evidence="2" id="KW-1185">Reference proteome</keyword>
<dbReference type="KEGG" id="aqu:109581292"/>
<name>A0AAN0J1I3_AMPQE</name>
<dbReference type="Proteomes" id="UP000007879">
    <property type="component" value="Unassembled WGS sequence"/>
</dbReference>
<evidence type="ECO:0000313" key="2">
    <source>
        <dbReference type="Proteomes" id="UP000007879"/>
    </source>
</evidence>
<organism evidence="1 2">
    <name type="scientific">Amphimedon queenslandica</name>
    <name type="common">Sponge</name>
    <dbReference type="NCBI Taxonomy" id="400682"/>
    <lineage>
        <taxon>Eukaryota</taxon>
        <taxon>Metazoa</taxon>
        <taxon>Porifera</taxon>
        <taxon>Demospongiae</taxon>
        <taxon>Heteroscleromorpha</taxon>
        <taxon>Haplosclerida</taxon>
        <taxon>Niphatidae</taxon>
        <taxon>Amphimedon</taxon>
    </lineage>
</organism>
<reference evidence="1" key="2">
    <citation type="submission" date="2024-06" db="UniProtKB">
        <authorList>
            <consortium name="EnsemblMetazoa"/>
        </authorList>
    </citation>
    <scope>IDENTIFICATION</scope>
</reference>
<reference evidence="2" key="1">
    <citation type="journal article" date="2010" name="Nature">
        <title>The Amphimedon queenslandica genome and the evolution of animal complexity.</title>
        <authorList>
            <person name="Srivastava M."/>
            <person name="Simakov O."/>
            <person name="Chapman J."/>
            <person name="Fahey B."/>
            <person name="Gauthier M.E."/>
            <person name="Mitros T."/>
            <person name="Richards G.S."/>
            <person name="Conaco C."/>
            <person name="Dacre M."/>
            <person name="Hellsten U."/>
            <person name="Larroux C."/>
            <person name="Putnam N.H."/>
            <person name="Stanke M."/>
            <person name="Adamska M."/>
            <person name="Darling A."/>
            <person name="Degnan S.M."/>
            <person name="Oakley T.H."/>
            <person name="Plachetzki D.C."/>
            <person name="Zhai Y."/>
            <person name="Adamski M."/>
            <person name="Calcino A."/>
            <person name="Cummins S.F."/>
            <person name="Goodstein D.M."/>
            <person name="Harris C."/>
            <person name="Jackson D.J."/>
            <person name="Leys S.P."/>
            <person name="Shu S."/>
            <person name="Woodcroft B.J."/>
            <person name="Vervoort M."/>
            <person name="Kosik K.S."/>
            <person name="Manning G."/>
            <person name="Degnan B.M."/>
            <person name="Rokhsar D.S."/>
        </authorList>
    </citation>
    <scope>NUCLEOTIDE SEQUENCE [LARGE SCALE GENOMIC DNA]</scope>
</reference>